<comment type="caution">
    <text evidence="2">The sequence shown here is derived from an EMBL/GenBank/DDBJ whole genome shotgun (WGS) entry which is preliminary data.</text>
</comment>
<evidence type="ECO:0000256" key="1">
    <source>
        <dbReference type="SAM" id="MobiDB-lite"/>
    </source>
</evidence>
<dbReference type="Proteomes" id="UP000594638">
    <property type="component" value="Unassembled WGS sequence"/>
</dbReference>
<accession>A0A8S0UVY4</accession>
<feature type="compositionally biased region" description="Basic and acidic residues" evidence="1">
    <location>
        <begin position="10"/>
        <end position="19"/>
    </location>
</feature>
<protein>
    <submittedName>
        <fullName evidence="2">Uncharacterized protein</fullName>
    </submittedName>
</protein>
<sequence>MSNNNNKNTKINEKEKWTSDSESYLTDDEDALPLKMNYPHSSLVSPEEIDKRLQCDPMIEEEKRHDTGAPAGGPDAYDNFGVHRGNYKQT</sequence>
<organism evidence="2 3">
    <name type="scientific">Olea europaea subsp. europaea</name>
    <dbReference type="NCBI Taxonomy" id="158383"/>
    <lineage>
        <taxon>Eukaryota</taxon>
        <taxon>Viridiplantae</taxon>
        <taxon>Streptophyta</taxon>
        <taxon>Embryophyta</taxon>
        <taxon>Tracheophyta</taxon>
        <taxon>Spermatophyta</taxon>
        <taxon>Magnoliopsida</taxon>
        <taxon>eudicotyledons</taxon>
        <taxon>Gunneridae</taxon>
        <taxon>Pentapetalae</taxon>
        <taxon>asterids</taxon>
        <taxon>lamiids</taxon>
        <taxon>Lamiales</taxon>
        <taxon>Oleaceae</taxon>
        <taxon>Oleeae</taxon>
        <taxon>Olea</taxon>
    </lineage>
</organism>
<feature type="region of interest" description="Disordered" evidence="1">
    <location>
        <begin position="1"/>
        <end position="24"/>
    </location>
</feature>
<keyword evidence="3" id="KW-1185">Reference proteome</keyword>
<evidence type="ECO:0000313" key="2">
    <source>
        <dbReference type="EMBL" id="CAA3022222.1"/>
    </source>
</evidence>
<dbReference type="PANTHER" id="PTHR36035:SF1">
    <property type="entry name" value="PROTEIN DISULFIDE-ISOMERASE SCO2"/>
    <property type="match status" value="1"/>
</dbReference>
<feature type="region of interest" description="Disordered" evidence="1">
    <location>
        <begin position="62"/>
        <end position="90"/>
    </location>
</feature>
<dbReference type="OrthoDB" id="2018364at2759"/>
<dbReference type="AlphaFoldDB" id="A0A8S0UVY4"/>
<dbReference type="EMBL" id="CACTIH010009066">
    <property type="protein sequence ID" value="CAA3022222.1"/>
    <property type="molecule type" value="Genomic_DNA"/>
</dbReference>
<evidence type="ECO:0000313" key="3">
    <source>
        <dbReference type="Proteomes" id="UP000594638"/>
    </source>
</evidence>
<dbReference type="InterPro" id="IPR037477">
    <property type="entry name" value="SCO2"/>
</dbReference>
<gene>
    <name evidence="2" type="ORF">OLEA9_A104080</name>
</gene>
<dbReference type="Gramene" id="OE9A104080T1">
    <property type="protein sequence ID" value="OE9A104080C1"/>
    <property type="gene ID" value="OE9A104080"/>
</dbReference>
<name>A0A8S0UVY4_OLEEU</name>
<dbReference type="PANTHER" id="PTHR36035">
    <property type="entry name" value="PROTEIN DISULFIDE-ISOMERASE SCO2"/>
    <property type="match status" value="1"/>
</dbReference>
<reference evidence="2 3" key="1">
    <citation type="submission" date="2019-12" db="EMBL/GenBank/DDBJ databases">
        <authorList>
            <person name="Alioto T."/>
            <person name="Alioto T."/>
            <person name="Gomez Garrido J."/>
        </authorList>
    </citation>
    <scope>NUCLEOTIDE SEQUENCE [LARGE SCALE GENOMIC DNA]</scope>
</reference>
<proteinExistence type="predicted"/>